<dbReference type="GO" id="GO:0005737">
    <property type="term" value="C:cytoplasm"/>
    <property type="evidence" value="ECO:0007669"/>
    <property type="project" value="TreeGrafter"/>
</dbReference>
<dbReference type="Gene3D" id="1.10.340.30">
    <property type="entry name" value="Hypothetical protein, domain 2"/>
    <property type="match status" value="1"/>
</dbReference>
<feature type="domain" description="HhH-GPD" evidence="6">
    <location>
        <begin position="162"/>
        <end position="314"/>
    </location>
</feature>
<dbReference type="Gene3D" id="1.10.1670.10">
    <property type="entry name" value="Helix-hairpin-Helix base-excision DNA repair enzymes (C-terminal)"/>
    <property type="match status" value="1"/>
</dbReference>
<dbReference type="InterPro" id="IPR037046">
    <property type="entry name" value="AlkA_N_sf"/>
</dbReference>
<keyword evidence="11" id="KW-1185">Reference proteome</keyword>
<evidence type="ECO:0000256" key="2">
    <source>
        <dbReference type="ARBA" id="ARBA00012000"/>
    </source>
</evidence>
<dbReference type="InterPro" id="IPR023170">
    <property type="entry name" value="HhH_base_excis_C"/>
</dbReference>
<keyword evidence="9" id="KW-0326">Glycosidase</keyword>
<dbReference type="GO" id="GO:0032131">
    <property type="term" value="F:alkylated DNA binding"/>
    <property type="evidence" value="ECO:0007669"/>
    <property type="project" value="TreeGrafter"/>
</dbReference>
<dbReference type="PANTHER" id="PTHR43003">
    <property type="entry name" value="DNA-3-METHYLADENINE GLYCOSYLASE"/>
    <property type="match status" value="1"/>
</dbReference>
<evidence type="ECO:0000256" key="5">
    <source>
        <dbReference type="SAM" id="MobiDB-lite"/>
    </source>
</evidence>
<evidence type="ECO:0000256" key="1">
    <source>
        <dbReference type="ARBA" id="ARBA00000086"/>
    </source>
</evidence>
<dbReference type="AlphaFoldDB" id="A0A7Y9FE02"/>
<dbReference type="SMART" id="SM01009">
    <property type="entry name" value="AlkA_N"/>
    <property type="match status" value="1"/>
</dbReference>
<dbReference type="InterPro" id="IPR011257">
    <property type="entry name" value="DNA_glycosylase"/>
</dbReference>
<evidence type="ECO:0000259" key="7">
    <source>
        <dbReference type="SMART" id="SM01009"/>
    </source>
</evidence>
<dbReference type="InterPro" id="IPR051912">
    <property type="entry name" value="Alkylbase_DNA_Glycosylase/TA"/>
</dbReference>
<dbReference type="SMART" id="SM00478">
    <property type="entry name" value="ENDO3c"/>
    <property type="match status" value="1"/>
</dbReference>
<evidence type="ECO:0000313" key="8">
    <source>
        <dbReference type="EMBL" id="GIG33282.1"/>
    </source>
</evidence>
<sequence length="317" mass="31979">MTTPHPQRDARPAPVRASPVTVTRVTPVDARAVLVSVGARAVPGVEEVVPDAAPADDGPTPGAAGRTTGGAAGTVRRLVDLGAGPTPVTVRVTADGVSATADAPAAATGALLDRWLGLGDDLAAAHAHLGRDPRLAPLLRSRPHLRVLGHPDGFEAAVQAVLTQQVTLAAGRTCGGRLAAAYGTPGPDGLHAYPAPQVLAAADPLALQAVLRVPHARARAVHALATACADGLVLTPGADVAHVRARLLALPGIGPWTADVVALRALGDRDAFPGGDLVLRRVLDLPDPKAVAAVAGPWSPYRAVAATHLWAAAGYAD</sequence>
<dbReference type="GO" id="GO:0032993">
    <property type="term" value="C:protein-DNA complex"/>
    <property type="evidence" value="ECO:0007669"/>
    <property type="project" value="TreeGrafter"/>
</dbReference>
<evidence type="ECO:0000259" key="6">
    <source>
        <dbReference type="SMART" id="SM00478"/>
    </source>
</evidence>
<dbReference type="CDD" id="cd00056">
    <property type="entry name" value="ENDO3c"/>
    <property type="match status" value="1"/>
</dbReference>
<dbReference type="GO" id="GO:0006307">
    <property type="term" value="P:DNA alkylation repair"/>
    <property type="evidence" value="ECO:0007669"/>
    <property type="project" value="TreeGrafter"/>
</dbReference>
<comment type="caution">
    <text evidence="9">The sequence shown here is derived from an EMBL/GenBank/DDBJ whole genome shotgun (WGS) entry which is preliminary data.</text>
</comment>
<reference evidence="8 11" key="2">
    <citation type="submission" date="2021-01" db="EMBL/GenBank/DDBJ databases">
        <title>Whole genome shotgun sequence of Cellulomonas oligotrophica NBRC 109435.</title>
        <authorList>
            <person name="Komaki H."/>
            <person name="Tamura T."/>
        </authorList>
    </citation>
    <scope>NUCLEOTIDE SEQUENCE [LARGE SCALE GENOMIC DNA]</scope>
    <source>
        <strain evidence="8 11">NBRC 109435</strain>
    </source>
</reference>
<dbReference type="InterPro" id="IPR003265">
    <property type="entry name" value="HhH-GPD_domain"/>
</dbReference>
<dbReference type="Proteomes" id="UP000577956">
    <property type="component" value="Unassembled WGS sequence"/>
</dbReference>
<evidence type="ECO:0000256" key="3">
    <source>
        <dbReference type="ARBA" id="ARBA00022763"/>
    </source>
</evidence>
<dbReference type="EMBL" id="JACCBK010000001">
    <property type="protein sequence ID" value="NYD85282.1"/>
    <property type="molecule type" value="Genomic_DNA"/>
</dbReference>
<feature type="region of interest" description="Disordered" evidence="5">
    <location>
        <begin position="49"/>
        <end position="72"/>
    </location>
</feature>
<keyword evidence="9" id="KW-0378">Hydrolase</keyword>
<dbReference type="Pfam" id="PF06029">
    <property type="entry name" value="AlkA_N"/>
    <property type="match status" value="1"/>
</dbReference>
<protein>
    <recommendedName>
        <fullName evidence="2">DNA-3-methyladenine glycosylase II</fullName>
        <ecNumber evidence="2">3.2.2.21</ecNumber>
    </recommendedName>
</protein>
<dbReference type="InterPro" id="IPR010316">
    <property type="entry name" value="AlkA_N"/>
</dbReference>
<dbReference type="PANTHER" id="PTHR43003:SF13">
    <property type="entry name" value="DNA-3-METHYLADENINE GLYCOSYLASE 2"/>
    <property type="match status" value="1"/>
</dbReference>
<evidence type="ECO:0000313" key="9">
    <source>
        <dbReference type="EMBL" id="NYD85282.1"/>
    </source>
</evidence>
<feature type="compositionally biased region" description="Low complexity" evidence="5">
    <location>
        <begin position="49"/>
        <end position="66"/>
    </location>
</feature>
<evidence type="ECO:0000256" key="4">
    <source>
        <dbReference type="ARBA" id="ARBA00023204"/>
    </source>
</evidence>
<dbReference type="GO" id="GO:0043916">
    <property type="term" value="F:DNA-7-methylguanine glycosylase activity"/>
    <property type="evidence" value="ECO:0007669"/>
    <property type="project" value="TreeGrafter"/>
</dbReference>
<gene>
    <name evidence="9" type="ORF">BKA21_000831</name>
    <name evidence="8" type="ORF">Col01nite_24410</name>
</gene>
<dbReference type="RefSeq" id="WP_140458500.1">
    <property type="nucleotide sequence ID" value="NZ_BAABFI010000005.1"/>
</dbReference>
<dbReference type="Pfam" id="PF00730">
    <property type="entry name" value="HhH-GPD"/>
    <property type="match status" value="1"/>
</dbReference>
<evidence type="ECO:0000313" key="11">
    <source>
        <dbReference type="Proteomes" id="UP000618382"/>
    </source>
</evidence>
<dbReference type="EC" id="3.2.2.21" evidence="2"/>
<evidence type="ECO:0000313" key="10">
    <source>
        <dbReference type="Proteomes" id="UP000577956"/>
    </source>
</evidence>
<dbReference type="EMBL" id="BONN01000006">
    <property type="protein sequence ID" value="GIG33282.1"/>
    <property type="molecule type" value="Genomic_DNA"/>
</dbReference>
<name>A0A7Y9FE02_9CELL</name>
<dbReference type="SUPFAM" id="SSF48150">
    <property type="entry name" value="DNA-glycosylase"/>
    <property type="match status" value="1"/>
</dbReference>
<feature type="domain" description="DNA-3-methyladenine glycosylase AlkA N-terminal" evidence="7">
    <location>
        <begin position="22"/>
        <end position="152"/>
    </location>
</feature>
<keyword evidence="4" id="KW-0234">DNA repair</keyword>
<dbReference type="GO" id="GO:0006285">
    <property type="term" value="P:base-excision repair, AP site formation"/>
    <property type="evidence" value="ECO:0007669"/>
    <property type="project" value="TreeGrafter"/>
</dbReference>
<dbReference type="Gene3D" id="3.30.310.20">
    <property type="entry name" value="DNA-3-methyladenine glycosylase AlkA, N-terminal domain"/>
    <property type="match status" value="1"/>
</dbReference>
<accession>A0A7Y9FE02</accession>
<reference evidence="9 10" key="1">
    <citation type="submission" date="2020-07" db="EMBL/GenBank/DDBJ databases">
        <title>Sequencing the genomes of 1000 actinobacteria strains.</title>
        <authorList>
            <person name="Klenk H.-P."/>
        </authorList>
    </citation>
    <scope>NUCLEOTIDE SEQUENCE [LARGE SCALE GENOMIC DNA]</scope>
    <source>
        <strain evidence="9 10">DSM 24482</strain>
    </source>
</reference>
<dbReference type="Proteomes" id="UP000618382">
    <property type="component" value="Unassembled WGS sequence"/>
</dbReference>
<proteinExistence type="predicted"/>
<comment type="catalytic activity">
    <reaction evidence="1">
        <text>Hydrolysis of alkylated DNA, releasing 3-methyladenine, 3-methylguanine, 7-methylguanine and 7-methyladenine.</text>
        <dbReference type="EC" id="3.2.2.21"/>
    </reaction>
</comment>
<dbReference type="GO" id="GO:0008725">
    <property type="term" value="F:DNA-3-methyladenine glycosylase activity"/>
    <property type="evidence" value="ECO:0007669"/>
    <property type="project" value="TreeGrafter"/>
</dbReference>
<organism evidence="9 10">
    <name type="scientific">Cellulomonas oligotrophica</name>
    <dbReference type="NCBI Taxonomy" id="931536"/>
    <lineage>
        <taxon>Bacteria</taxon>
        <taxon>Bacillati</taxon>
        <taxon>Actinomycetota</taxon>
        <taxon>Actinomycetes</taxon>
        <taxon>Micrococcales</taxon>
        <taxon>Cellulomonadaceae</taxon>
        <taxon>Cellulomonas</taxon>
    </lineage>
</organism>
<keyword evidence="3" id="KW-0227">DNA damage</keyword>